<dbReference type="InterPro" id="IPR028213">
    <property type="entry name" value="PA1"/>
</dbReference>
<name>A0AAD9NAL1_RIDPI</name>
<evidence type="ECO:0000313" key="3">
    <source>
        <dbReference type="Proteomes" id="UP001209878"/>
    </source>
</evidence>
<feature type="compositionally biased region" description="Basic and acidic residues" evidence="1">
    <location>
        <begin position="128"/>
        <end position="144"/>
    </location>
</feature>
<gene>
    <name evidence="2" type="ORF">NP493_1576g00018</name>
</gene>
<accession>A0AAD9NAL1</accession>
<keyword evidence="3" id="KW-1185">Reference proteome</keyword>
<dbReference type="GO" id="GO:0033148">
    <property type="term" value="P:positive regulation of intracellular estrogen receptor signaling pathway"/>
    <property type="evidence" value="ECO:0007669"/>
    <property type="project" value="TreeGrafter"/>
</dbReference>
<dbReference type="Proteomes" id="UP001209878">
    <property type="component" value="Unassembled WGS sequence"/>
</dbReference>
<dbReference type="AlphaFoldDB" id="A0AAD9NAL1"/>
<dbReference type="GO" id="GO:0044666">
    <property type="term" value="C:MLL3/4 complex"/>
    <property type="evidence" value="ECO:0007669"/>
    <property type="project" value="TreeGrafter"/>
</dbReference>
<dbReference type="EMBL" id="JAODUO010001574">
    <property type="protein sequence ID" value="KAK2161558.1"/>
    <property type="molecule type" value="Genomic_DNA"/>
</dbReference>
<dbReference type="PANTHER" id="PTHR28467:SF1">
    <property type="entry name" value="PAXIP1-ASSOCIATED GLUTAMATE-RICH PROTEIN 1"/>
    <property type="match status" value="1"/>
</dbReference>
<proteinExistence type="predicted"/>
<dbReference type="PANTHER" id="PTHR28467">
    <property type="entry name" value="PAXIP1-ASSOCIATED GLUTAMATE-RICH PROTEIN 1"/>
    <property type="match status" value="1"/>
</dbReference>
<dbReference type="GO" id="GO:1902808">
    <property type="term" value="P:positive regulation of cell cycle G1/S phase transition"/>
    <property type="evidence" value="ECO:0007669"/>
    <property type="project" value="TreeGrafter"/>
</dbReference>
<evidence type="ECO:0008006" key="4">
    <source>
        <dbReference type="Google" id="ProtNLM"/>
    </source>
</evidence>
<evidence type="ECO:0000256" key="1">
    <source>
        <dbReference type="SAM" id="MobiDB-lite"/>
    </source>
</evidence>
<sequence length="160" mass="18467">MEKDSEEDKEWLAECSDEELYNYSGEKGVWQLSPPEILSLYEKLAKGETLELEWKCGERRSPSPEQVPVVEEVVPVVEEKPEEVKVSVPEFDFDEVKEEERIITPRRTPGSSKAPRSAQRRVASMDKIMGDILRRRKMDNKDRNTGTPHRPVTKVSPKKI</sequence>
<protein>
    <recommendedName>
        <fullName evidence="4">PAXIP1-associated glutamate-rich protein 1</fullName>
    </recommendedName>
</protein>
<comment type="caution">
    <text evidence="2">The sequence shown here is derived from an EMBL/GenBank/DDBJ whole genome shotgun (WGS) entry which is preliminary data.</text>
</comment>
<feature type="region of interest" description="Disordered" evidence="1">
    <location>
        <begin position="99"/>
        <end position="160"/>
    </location>
</feature>
<dbReference type="Pfam" id="PF15364">
    <property type="entry name" value="PAXIP1_C"/>
    <property type="match status" value="1"/>
</dbReference>
<dbReference type="GO" id="GO:0030331">
    <property type="term" value="F:nuclear estrogen receptor binding"/>
    <property type="evidence" value="ECO:0007669"/>
    <property type="project" value="TreeGrafter"/>
</dbReference>
<evidence type="ECO:0000313" key="2">
    <source>
        <dbReference type="EMBL" id="KAK2161558.1"/>
    </source>
</evidence>
<reference evidence="2" key="1">
    <citation type="journal article" date="2023" name="Mol. Biol. Evol.">
        <title>Third-Generation Sequencing Reveals the Adaptive Role of the Epigenome in Three Deep-Sea Polychaetes.</title>
        <authorList>
            <person name="Perez M."/>
            <person name="Aroh O."/>
            <person name="Sun Y."/>
            <person name="Lan Y."/>
            <person name="Juniper S.K."/>
            <person name="Young C.R."/>
            <person name="Angers B."/>
            <person name="Qian P.Y."/>
        </authorList>
    </citation>
    <scope>NUCLEOTIDE SEQUENCE</scope>
    <source>
        <strain evidence="2">R07B-5</strain>
    </source>
</reference>
<organism evidence="2 3">
    <name type="scientific">Ridgeia piscesae</name>
    <name type="common">Tubeworm</name>
    <dbReference type="NCBI Taxonomy" id="27915"/>
    <lineage>
        <taxon>Eukaryota</taxon>
        <taxon>Metazoa</taxon>
        <taxon>Spiralia</taxon>
        <taxon>Lophotrochozoa</taxon>
        <taxon>Annelida</taxon>
        <taxon>Polychaeta</taxon>
        <taxon>Sedentaria</taxon>
        <taxon>Canalipalpata</taxon>
        <taxon>Sabellida</taxon>
        <taxon>Siboglinidae</taxon>
        <taxon>Ridgeia</taxon>
    </lineage>
</organism>